<protein>
    <submittedName>
        <fullName evidence="1">Uncharacterized protein</fullName>
    </submittedName>
</protein>
<reference evidence="1 2" key="1">
    <citation type="submission" date="2018-01" db="EMBL/GenBank/DDBJ databases">
        <title>Draft genome sequence of Jiangella sp. GTF31.</title>
        <authorList>
            <person name="Sahin N."/>
            <person name="Ay H."/>
            <person name="Saygin H."/>
        </authorList>
    </citation>
    <scope>NUCLEOTIDE SEQUENCE [LARGE SCALE GENOMIC DNA]</scope>
    <source>
        <strain evidence="1 2">GTF31</strain>
    </source>
</reference>
<evidence type="ECO:0000313" key="2">
    <source>
        <dbReference type="Proteomes" id="UP000248764"/>
    </source>
</evidence>
<keyword evidence="2" id="KW-1185">Reference proteome</keyword>
<gene>
    <name evidence="1" type="ORF">C1I92_06185</name>
</gene>
<organism evidence="1 2">
    <name type="scientific">Jiangella anatolica</name>
    <dbReference type="NCBI Taxonomy" id="2670374"/>
    <lineage>
        <taxon>Bacteria</taxon>
        <taxon>Bacillati</taxon>
        <taxon>Actinomycetota</taxon>
        <taxon>Actinomycetes</taxon>
        <taxon>Jiangellales</taxon>
        <taxon>Jiangellaceae</taxon>
        <taxon>Jiangella</taxon>
    </lineage>
</organism>
<accession>A0A2W2CY68</accession>
<dbReference type="AlphaFoldDB" id="A0A2W2CY68"/>
<dbReference type="EMBL" id="POTW01000010">
    <property type="protein sequence ID" value="PZF85163.1"/>
    <property type="molecule type" value="Genomic_DNA"/>
</dbReference>
<sequence length="88" mass="8992">MPTPADAASELRALAAGRFDLLAVAAGVHVGGWLANPLPHGEPLIAAGFLIRAGGAEIGNGGMELAIETMNKTRENSRAGNSRWSDVG</sequence>
<name>A0A2W2CY68_9ACTN</name>
<evidence type="ECO:0000313" key="1">
    <source>
        <dbReference type="EMBL" id="PZF85163.1"/>
    </source>
</evidence>
<proteinExistence type="predicted"/>
<comment type="caution">
    <text evidence="1">The sequence shown here is derived from an EMBL/GenBank/DDBJ whole genome shotgun (WGS) entry which is preliminary data.</text>
</comment>
<dbReference type="Proteomes" id="UP000248764">
    <property type="component" value="Unassembled WGS sequence"/>
</dbReference>
<dbReference type="RefSeq" id="WP_111253789.1">
    <property type="nucleotide sequence ID" value="NZ_POTW01000010.1"/>
</dbReference>